<sequence>MVTSLLDRSEVIIQTLKEGNGKRTFALSLIVAHGIQTPKIKPTKSAATRLSCYSYAFELTFPPFVEPSQHDESPIPGPIQASDSQLPSHENNLTCETEPEVASMQSSDEIFACPSTSCSFIIDNKPVRNPPLPPSLFPKSPPAPSSPHFKNEALQEFTNLQPTLMIP</sequence>
<keyword evidence="3" id="KW-1185">Reference proteome</keyword>
<evidence type="ECO:0000313" key="2">
    <source>
        <dbReference type="EMBL" id="MBW0470879.1"/>
    </source>
</evidence>
<organism evidence="2 3">
    <name type="scientific">Austropuccinia psidii MF-1</name>
    <dbReference type="NCBI Taxonomy" id="1389203"/>
    <lineage>
        <taxon>Eukaryota</taxon>
        <taxon>Fungi</taxon>
        <taxon>Dikarya</taxon>
        <taxon>Basidiomycota</taxon>
        <taxon>Pucciniomycotina</taxon>
        <taxon>Pucciniomycetes</taxon>
        <taxon>Pucciniales</taxon>
        <taxon>Sphaerophragmiaceae</taxon>
        <taxon>Austropuccinia</taxon>
    </lineage>
</organism>
<accession>A0A9Q3BRC6</accession>
<comment type="caution">
    <text evidence="2">The sequence shown here is derived from an EMBL/GenBank/DDBJ whole genome shotgun (WGS) entry which is preliminary data.</text>
</comment>
<feature type="region of interest" description="Disordered" evidence="1">
    <location>
        <begin position="66"/>
        <end position="91"/>
    </location>
</feature>
<dbReference type="Proteomes" id="UP000765509">
    <property type="component" value="Unassembled WGS sequence"/>
</dbReference>
<reference evidence="2" key="1">
    <citation type="submission" date="2021-03" db="EMBL/GenBank/DDBJ databases">
        <title>Draft genome sequence of rust myrtle Austropuccinia psidii MF-1, a brazilian biotype.</title>
        <authorList>
            <person name="Quecine M.C."/>
            <person name="Pachon D.M.R."/>
            <person name="Bonatelli M.L."/>
            <person name="Correr F.H."/>
            <person name="Franceschini L.M."/>
            <person name="Leite T.F."/>
            <person name="Margarido G.R.A."/>
            <person name="Almeida C.A."/>
            <person name="Ferrarezi J.A."/>
            <person name="Labate C.A."/>
        </authorList>
    </citation>
    <scope>NUCLEOTIDE SEQUENCE</scope>
    <source>
        <strain evidence="2">MF-1</strain>
    </source>
</reference>
<protein>
    <submittedName>
        <fullName evidence="2">Uncharacterized protein</fullName>
    </submittedName>
</protein>
<name>A0A9Q3BRC6_9BASI</name>
<evidence type="ECO:0000313" key="3">
    <source>
        <dbReference type="Proteomes" id="UP000765509"/>
    </source>
</evidence>
<dbReference type="EMBL" id="AVOT02002582">
    <property type="protein sequence ID" value="MBW0470879.1"/>
    <property type="molecule type" value="Genomic_DNA"/>
</dbReference>
<proteinExistence type="predicted"/>
<gene>
    <name evidence="2" type="ORF">O181_010594</name>
</gene>
<dbReference type="AlphaFoldDB" id="A0A9Q3BRC6"/>
<feature type="compositionally biased region" description="Polar residues" evidence="1">
    <location>
        <begin position="81"/>
        <end position="91"/>
    </location>
</feature>
<evidence type="ECO:0000256" key="1">
    <source>
        <dbReference type="SAM" id="MobiDB-lite"/>
    </source>
</evidence>